<protein>
    <submittedName>
        <fullName evidence="1">Uncharacterized protein</fullName>
    </submittedName>
</protein>
<organism evidence="1 2">
    <name type="scientific">Dryococelus australis</name>
    <dbReference type="NCBI Taxonomy" id="614101"/>
    <lineage>
        <taxon>Eukaryota</taxon>
        <taxon>Metazoa</taxon>
        <taxon>Ecdysozoa</taxon>
        <taxon>Arthropoda</taxon>
        <taxon>Hexapoda</taxon>
        <taxon>Insecta</taxon>
        <taxon>Pterygota</taxon>
        <taxon>Neoptera</taxon>
        <taxon>Polyneoptera</taxon>
        <taxon>Phasmatodea</taxon>
        <taxon>Verophasmatodea</taxon>
        <taxon>Anareolatae</taxon>
        <taxon>Phasmatidae</taxon>
        <taxon>Eurycanthinae</taxon>
        <taxon>Dryococelus</taxon>
    </lineage>
</organism>
<dbReference type="EMBL" id="JARBHB010000008">
    <property type="protein sequence ID" value="KAJ8876903.1"/>
    <property type="molecule type" value="Genomic_DNA"/>
</dbReference>
<dbReference type="Proteomes" id="UP001159363">
    <property type="component" value="Chromosome 7"/>
</dbReference>
<evidence type="ECO:0000313" key="1">
    <source>
        <dbReference type="EMBL" id="KAJ8876903.1"/>
    </source>
</evidence>
<accession>A0ABQ9GY08</accession>
<sequence>MRTRFAKVRGEYSNHYITVAPTKNTYFVLLCSGLISCRCLVVQKVPYTDLLLVLAPLMCHDRANRRDEHIMVPLCLLQFRSDTPTDRLEKSTCRWRESNPDPLVRTGVRGISDQDIASVVGDCYRPTYRHEALNCQFGNIQVKGSVIKCGVDSVKPFCNLLHDVMLLLGWWWLRHTMWQRTIVTTSEASSKFDTTQCPKLRLPDMGSLLENDRFGVRHNILGVVGRLEKICPRCVSCMRDLPGFWKVDALAGWFKFVKRCRTDVRRLLVTLAARRKSGSGIERGA</sequence>
<comment type="caution">
    <text evidence="1">The sequence shown here is derived from an EMBL/GenBank/DDBJ whole genome shotgun (WGS) entry which is preliminary data.</text>
</comment>
<reference evidence="1 2" key="1">
    <citation type="submission" date="2023-02" db="EMBL/GenBank/DDBJ databases">
        <title>LHISI_Scaffold_Assembly.</title>
        <authorList>
            <person name="Stuart O.P."/>
            <person name="Cleave R."/>
            <person name="Magrath M.J.L."/>
            <person name="Mikheyev A.S."/>
        </authorList>
    </citation>
    <scope>NUCLEOTIDE SEQUENCE [LARGE SCALE GENOMIC DNA]</scope>
    <source>
        <strain evidence="1">Daus_M_001</strain>
        <tissue evidence="1">Leg muscle</tissue>
    </source>
</reference>
<proteinExistence type="predicted"/>
<keyword evidence="2" id="KW-1185">Reference proteome</keyword>
<evidence type="ECO:0000313" key="2">
    <source>
        <dbReference type="Proteomes" id="UP001159363"/>
    </source>
</evidence>
<name>A0ABQ9GY08_9NEOP</name>
<gene>
    <name evidence="1" type="ORF">PR048_021352</name>
</gene>